<keyword evidence="4 6" id="KW-0472">Membrane</keyword>
<evidence type="ECO:0000256" key="6">
    <source>
        <dbReference type="SAM" id="Phobius"/>
    </source>
</evidence>
<evidence type="ECO:0000256" key="1">
    <source>
        <dbReference type="ARBA" id="ARBA00004141"/>
    </source>
</evidence>
<accession>A0A9P4QHG1</accession>
<comment type="similarity">
    <text evidence="5">Belongs to the SAT4 family.</text>
</comment>
<evidence type="ECO:0000256" key="4">
    <source>
        <dbReference type="ARBA" id="ARBA00023136"/>
    </source>
</evidence>
<dbReference type="InterPro" id="IPR049326">
    <property type="entry name" value="Rhodopsin_dom_fungi"/>
</dbReference>
<evidence type="ECO:0000313" key="8">
    <source>
        <dbReference type="EMBL" id="KAF2727368.1"/>
    </source>
</evidence>
<evidence type="ECO:0000313" key="9">
    <source>
        <dbReference type="Proteomes" id="UP000799444"/>
    </source>
</evidence>
<name>A0A9P4QHG1_9PLEO</name>
<evidence type="ECO:0000256" key="2">
    <source>
        <dbReference type="ARBA" id="ARBA00022692"/>
    </source>
</evidence>
<dbReference type="OrthoDB" id="5393606at2759"/>
<evidence type="ECO:0000256" key="3">
    <source>
        <dbReference type="ARBA" id="ARBA00022989"/>
    </source>
</evidence>
<organism evidence="8 9">
    <name type="scientific">Polyplosphaeria fusca</name>
    <dbReference type="NCBI Taxonomy" id="682080"/>
    <lineage>
        <taxon>Eukaryota</taxon>
        <taxon>Fungi</taxon>
        <taxon>Dikarya</taxon>
        <taxon>Ascomycota</taxon>
        <taxon>Pezizomycotina</taxon>
        <taxon>Dothideomycetes</taxon>
        <taxon>Pleosporomycetidae</taxon>
        <taxon>Pleosporales</taxon>
        <taxon>Tetraplosphaeriaceae</taxon>
        <taxon>Polyplosphaeria</taxon>
    </lineage>
</organism>
<dbReference type="Pfam" id="PF20684">
    <property type="entry name" value="Fung_rhodopsin"/>
    <property type="match status" value="1"/>
</dbReference>
<dbReference type="AlphaFoldDB" id="A0A9P4QHG1"/>
<protein>
    <recommendedName>
        <fullName evidence="7">Rhodopsin domain-containing protein</fullName>
    </recommendedName>
</protein>
<gene>
    <name evidence="8" type="ORF">EJ04DRAFT_505781</name>
</gene>
<evidence type="ECO:0000259" key="7">
    <source>
        <dbReference type="Pfam" id="PF20684"/>
    </source>
</evidence>
<sequence>MAILLRLTDAQACGSLVSPPYLRSANSRQLHYQRWYYLHHHLIHCVLHFAFELYVLWAALESICDGNCLPSGVTAYFSGAINVLTDTFVVLLPLRAITKMNMARSQKVRAIAVFGLGFIVLALSITRLAKTPMIFTEKDPTWALSNFAIYS</sequence>
<dbReference type="Proteomes" id="UP000799444">
    <property type="component" value="Unassembled WGS sequence"/>
</dbReference>
<feature type="transmembrane region" description="Helical" evidence="6">
    <location>
        <begin position="110"/>
        <end position="129"/>
    </location>
</feature>
<feature type="domain" description="Rhodopsin" evidence="7">
    <location>
        <begin position="60"/>
        <end position="151"/>
    </location>
</feature>
<feature type="transmembrane region" description="Helical" evidence="6">
    <location>
        <begin position="36"/>
        <end position="57"/>
    </location>
</feature>
<dbReference type="GO" id="GO:0016020">
    <property type="term" value="C:membrane"/>
    <property type="evidence" value="ECO:0007669"/>
    <property type="project" value="UniProtKB-SubCell"/>
</dbReference>
<keyword evidence="3 6" id="KW-1133">Transmembrane helix</keyword>
<keyword evidence="2 6" id="KW-0812">Transmembrane</keyword>
<proteinExistence type="inferred from homology"/>
<dbReference type="PANTHER" id="PTHR33048:SF47">
    <property type="entry name" value="INTEGRAL MEMBRANE PROTEIN-RELATED"/>
    <property type="match status" value="1"/>
</dbReference>
<dbReference type="PANTHER" id="PTHR33048">
    <property type="entry name" value="PTH11-LIKE INTEGRAL MEMBRANE PROTEIN (AFU_ORTHOLOGUE AFUA_5G11245)"/>
    <property type="match status" value="1"/>
</dbReference>
<evidence type="ECO:0000256" key="5">
    <source>
        <dbReference type="ARBA" id="ARBA00038359"/>
    </source>
</evidence>
<reference evidence="8" key="1">
    <citation type="journal article" date="2020" name="Stud. Mycol.">
        <title>101 Dothideomycetes genomes: a test case for predicting lifestyles and emergence of pathogens.</title>
        <authorList>
            <person name="Haridas S."/>
            <person name="Albert R."/>
            <person name="Binder M."/>
            <person name="Bloem J."/>
            <person name="Labutti K."/>
            <person name="Salamov A."/>
            <person name="Andreopoulos B."/>
            <person name="Baker S."/>
            <person name="Barry K."/>
            <person name="Bills G."/>
            <person name="Bluhm B."/>
            <person name="Cannon C."/>
            <person name="Castanera R."/>
            <person name="Culley D."/>
            <person name="Daum C."/>
            <person name="Ezra D."/>
            <person name="Gonzalez J."/>
            <person name="Henrissat B."/>
            <person name="Kuo A."/>
            <person name="Liang C."/>
            <person name="Lipzen A."/>
            <person name="Lutzoni F."/>
            <person name="Magnuson J."/>
            <person name="Mondo S."/>
            <person name="Nolan M."/>
            <person name="Ohm R."/>
            <person name="Pangilinan J."/>
            <person name="Park H.-J."/>
            <person name="Ramirez L."/>
            <person name="Alfaro M."/>
            <person name="Sun H."/>
            <person name="Tritt A."/>
            <person name="Yoshinaga Y."/>
            <person name="Zwiers L.-H."/>
            <person name="Turgeon B."/>
            <person name="Goodwin S."/>
            <person name="Spatafora J."/>
            <person name="Crous P."/>
            <person name="Grigoriev I."/>
        </authorList>
    </citation>
    <scope>NUCLEOTIDE SEQUENCE</scope>
    <source>
        <strain evidence="8">CBS 125425</strain>
    </source>
</reference>
<dbReference type="EMBL" id="ML996336">
    <property type="protein sequence ID" value="KAF2727368.1"/>
    <property type="molecule type" value="Genomic_DNA"/>
</dbReference>
<keyword evidence="9" id="KW-1185">Reference proteome</keyword>
<comment type="caution">
    <text evidence="8">The sequence shown here is derived from an EMBL/GenBank/DDBJ whole genome shotgun (WGS) entry which is preliminary data.</text>
</comment>
<feature type="transmembrane region" description="Helical" evidence="6">
    <location>
        <begin position="77"/>
        <end position="98"/>
    </location>
</feature>
<dbReference type="InterPro" id="IPR052337">
    <property type="entry name" value="SAT4-like"/>
</dbReference>
<comment type="subcellular location">
    <subcellularLocation>
        <location evidence="1">Membrane</location>
        <topology evidence="1">Multi-pass membrane protein</topology>
    </subcellularLocation>
</comment>